<name>A0A3S5A2P6_9PLAT</name>
<proteinExistence type="predicted"/>
<keyword evidence="1" id="KW-0812">Transmembrane</keyword>
<sequence length="69" mass="7507">MKSSKNALSLQEMTGILIIMFVGAVVSLVLGLLECLLRISFQSEYFVNSDPDAAYALTVSSTFGRLWGC</sequence>
<dbReference type="AlphaFoldDB" id="A0A3S5A2P6"/>
<gene>
    <name evidence="2" type="ORF">PXEA_LOCUS3687</name>
</gene>
<evidence type="ECO:0000256" key="1">
    <source>
        <dbReference type="SAM" id="Phobius"/>
    </source>
</evidence>
<dbReference type="EMBL" id="CAAALY010008463">
    <property type="protein sequence ID" value="VEL10247.1"/>
    <property type="molecule type" value="Genomic_DNA"/>
</dbReference>
<keyword evidence="1" id="KW-1133">Transmembrane helix</keyword>
<keyword evidence="3" id="KW-1185">Reference proteome</keyword>
<protein>
    <submittedName>
        <fullName evidence="2">Uncharacterized protein</fullName>
    </submittedName>
</protein>
<evidence type="ECO:0000313" key="3">
    <source>
        <dbReference type="Proteomes" id="UP000784294"/>
    </source>
</evidence>
<feature type="transmembrane region" description="Helical" evidence="1">
    <location>
        <begin position="15"/>
        <end position="37"/>
    </location>
</feature>
<keyword evidence="1" id="KW-0472">Membrane</keyword>
<evidence type="ECO:0000313" key="2">
    <source>
        <dbReference type="EMBL" id="VEL10247.1"/>
    </source>
</evidence>
<accession>A0A3S5A2P6</accession>
<organism evidence="2 3">
    <name type="scientific">Protopolystoma xenopodis</name>
    <dbReference type="NCBI Taxonomy" id="117903"/>
    <lineage>
        <taxon>Eukaryota</taxon>
        <taxon>Metazoa</taxon>
        <taxon>Spiralia</taxon>
        <taxon>Lophotrochozoa</taxon>
        <taxon>Platyhelminthes</taxon>
        <taxon>Monogenea</taxon>
        <taxon>Polyopisthocotylea</taxon>
        <taxon>Polystomatidea</taxon>
        <taxon>Polystomatidae</taxon>
        <taxon>Protopolystoma</taxon>
    </lineage>
</organism>
<reference evidence="2" key="1">
    <citation type="submission" date="2018-11" db="EMBL/GenBank/DDBJ databases">
        <authorList>
            <consortium name="Pathogen Informatics"/>
        </authorList>
    </citation>
    <scope>NUCLEOTIDE SEQUENCE</scope>
</reference>
<dbReference type="Proteomes" id="UP000784294">
    <property type="component" value="Unassembled WGS sequence"/>
</dbReference>
<comment type="caution">
    <text evidence="2">The sequence shown here is derived from an EMBL/GenBank/DDBJ whole genome shotgun (WGS) entry which is preliminary data.</text>
</comment>